<feature type="chain" id="PRO_5023810192" evidence="1">
    <location>
        <begin position="19"/>
        <end position="78"/>
    </location>
</feature>
<reference evidence="2 3" key="1">
    <citation type="submission" date="2019-03" db="EMBL/GenBank/DDBJ databases">
        <title>Single cell metagenomics reveals metabolic interactions within the superorganism composed of flagellate Streblomastix strix and complex community of Bacteroidetes bacteria on its surface.</title>
        <authorList>
            <person name="Treitli S.C."/>
            <person name="Kolisko M."/>
            <person name="Husnik F."/>
            <person name="Keeling P."/>
            <person name="Hampl V."/>
        </authorList>
    </citation>
    <scope>NUCLEOTIDE SEQUENCE [LARGE SCALE GENOMIC DNA]</scope>
    <source>
        <strain evidence="2">ST1C</strain>
    </source>
</reference>
<protein>
    <submittedName>
        <fullName evidence="2">Uncharacterized protein</fullName>
    </submittedName>
</protein>
<evidence type="ECO:0000313" key="3">
    <source>
        <dbReference type="Proteomes" id="UP000324800"/>
    </source>
</evidence>
<name>A0A5J4VJ40_9EUKA</name>
<feature type="non-terminal residue" evidence="2">
    <location>
        <position position="78"/>
    </location>
</feature>
<keyword evidence="1" id="KW-0732">Signal</keyword>
<dbReference type="Proteomes" id="UP000324800">
    <property type="component" value="Unassembled WGS sequence"/>
</dbReference>
<comment type="caution">
    <text evidence="2">The sequence shown here is derived from an EMBL/GenBank/DDBJ whole genome shotgun (WGS) entry which is preliminary data.</text>
</comment>
<gene>
    <name evidence="2" type="ORF">EZS28_021979</name>
</gene>
<evidence type="ECO:0000313" key="2">
    <source>
        <dbReference type="EMBL" id="KAA6382495.1"/>
    </source>
</evidence>
<dbReference type="AlphaFoldDB" id="A0A5J4VJ40"/>
<accession>A0A5J4VJ40</accession>
<feature type="signal peptide" evidence="1">
    <location>
        <begin position="1"/>
        <end position="18"/>
    </location>
</feature>
<dbReference type="EMBL" id="SNRW01006754">
    <property type="protein sequence ID" value="KAA6382495.1"/>
    <property type="molecule type" value="Genomic_DNA"/>
</dbReference>
<proteinExistence type="predicted"/>
<sequence length="78" mass="8647">MLAHKLFIILVDAVPGASEVVSVQTISQFLSFMKQDVNMLIEEIIIATVLLQRFILKQAEKDVHVLGAKNIGMILIIS</sequence>
<evidence type="ECO:0000256" key="1">
    <source>
        <dbReference type="SAM" id="SignalP"/>
    </source>
</evidence>
<organism evidence="2 3">
    <name type="scientific">Streblomastix strix</name>
    <dbReference type="NCBI Taxonomy" id="222440"/>
    <lineage>
        <taxon>Eukaryota</taxon>
        <taxon>Metamonada</taxon>
        <taxon>Preaxostyla</taxon>
        <taxon>Oxymonadida</taxon>
        <taxon>Streblomastigidae</taxon>
        <taxon>Streblomastix</taxon>
    </lineage>
</organism>